<dbReference type="NCBIfam" id="TIGR04294">
    <property type="entry name" value="pre_pil_HX9DG"/>
    <property type="match status" value="1"/>
</dbReference>
<gene>
    <name evidence="3" type="ORF">Pan216_35240</name>
</gene>
<dbReference type="PANTHER" id="PTHR30093:SF2">
    <property type="entry name" value="TYPE II SECRETION SYSTEM PROTEIN H"/>
    <property type="match status" value="1"/>
</dbReference>
<evidence type="ECO:0000259" key="2">
    <source>
        <dbReference type="Pfam" id="PF07596"/>
    </source>
</evidence>
<proteinExistence type="predicted"/>
<dbReference type="Pfam" id="PF07963">
    <property type="entry name" value="N_methyl"/>
    <property type="match status" value="1"/>
</dbReference>
<keyword evidence="1" id="KW-0812">Transmembrane</keyword>
<dbReference type="EMBL" id="CP036279">
    <property type="protein sequence ID" value="QDU62657.1"/>
    <property type="molecule type" value="Genomic_DNA"/>
</dbReference>
<dbReference type="InterPro" id="IPR011453">
    <property type="entry name" value="DUF1559"/>
</dbReference>
<feature type="domain" description="DUF1559" evidence="2">
    <location>
        <begin position="34"/>
        <end position="321"/>
    </location>
</feature>
<evidence type="ECO:0000256" key="1">
    <source>
        <dbReference type="SAM" id="Phobius"/>
    </source>
</evidence>
<protein>
    <recommendedName>
        <fullName evidence="2">DUF1559 domain-containing protein</fullName>
    </recommendedName>
</protein>
<dbReference type="OrthoDB" id="254858at2"/>
<dbReference type="Proteomes" id="UP000317093">
    <property type="component" value="Chromosome"/>
</dbReference>
<dbReference type="Gene3D" id="3.30.700.10">
    <property type="entry name" value="Glycoprotein, Type 4 Pilin"/>
    <property type="match status" value="1"/>
</dbReference>
<dbReference type="RefSeq" id="WP_145259556.1">
    <property type="nucleotide sequence ID" value="NZ_CP036279.1"/>
</dbReference>
<dbReference type="AlphaFoldDB" id="A0A518B6Q6"/>
<dbReference type="SUPFAM" id="SSF54523">
    <property type="entry name" value="Pili subunits"/>
    <property type="match status" value="1"/>
</dbReference>
<accession>A0A518B6Q6</accession>
<evidence type="ECO:0000313" key="4">
    <source>
        <dbReference type="Proteomes" id="UP000317093"/>
    </source>
</evidence>
<dbReference type="PANTHER" id="PTHR30093">
    <property type="entry name" value="GENERAL SECRETION PATHWAY PROTEIN G"/>
    <property type="match status" value="1"/>
</dbReference>
<name>A0A518B6Q6_9BACT</name>
<organism evidence="3 4">
    <name type="scientific">Kolteria novifilia</name>
    <dbReference type="NCBI Taxonomy" id="2527975"/>
    <lineage>
        <taxon>Bacteria</taxon>
        <taxon>Pseudomonadati</taxon>
        <taxon>Planctomycetota</taxon>
        <taxon>Planctomycetia</taxon>
        <taxon>Kolteriales</taxon>
        <taxon>Kolteriaceae</taxon>
        <taxon>Kolteria</taxon>
    </lineage>
</organism>
<dbReference type="NCBIfam" id="TIGR02532">
    <property type="entry name" value="IV_pilin_GFxxxE"/>
    <property type="match status" value="1"/>
</dbReference>
<evidence type="ECO:0000313" key="3">
    <source>
        <dbReference type="EMBL" id="QDU62657.1"/>
    </source>
</evidence>
<keyword evidence="1" id="KW-0472">Membrane</keyword>
<dbReference type="InterPro" id="IPR045584">
    <property type="entry name" value="Pilin-like"/>
</dbReference>
<reference evidence="3 4" key="1">
    <citation type="submission" date="2019-02" db="EMBL/GenBank/DDBJ databases">
        <title>Deep-cultivation of Planctomycetes and their phenomic and genomic characterization uncovers novel biology.</title>
        <authorList>
            <person name="Wiegand S."/>
            <person name="Jogler M."/>
            <person name="Boedeker C."/>
            <person name="Pinto D."/>
            <person name="Vollmers J."/>
            <person name="Rivas-Marin E."/>
            <person name="Kohn T."/>
            <person name="Peeters S.H."/>
            <person name="Heuer A."/>
            <person name="Rast P."/>
            <person name="Oberbeckmann S."/>
            <person name="Bunk B."/>
            <person name="Jeske O."/>
            <person name="Meyerdierks A."/>
            <person name="Storesund J.E."/>
            <person name="Kallscheuer N."/>
            <person name="Luecker S."/>
            <person name="Lage O.M."/>
            <person name="Pohl T."/>
            <person name="Merkel B.J."/>
            <person name="Hornburger P."/>
            <person name="Mueller R.-W."/>
            <person name="Bruemmer F."/>
            <person name="Labrenz M."/>
            <person name="Spormann A.M."/>
            <person name="Op den Camp H."/>
            <person name="Overmann J."/>
            <person name="Amann R."/>
            <person name="Jetten M.S.M."/>
            <person name="Mascher T."/>
            <person name="Medema M.H."/>
            <person name="Devos D.P."/>
            <person name="Kaster A.-K."/>
            <person name="Ovreas L."/>
            <person name="Rohde M."/>
            <person name="Galperin M.Y."/>
            <person name="Jogler C."/>
        </authorList>
    </citation>
    <scope>NUCLEOTIDE SEQUENCE [LARGE SCALE GENOMIC DNA]</scope>
    <source>
        <strain evidence="3 4">Pan216</strain>
    </source>
</reference>
<dbReference type="InterPro" id="IPR012902">
    <property type="entry name" value="N_methyl_site"/>
</dbReference>
<dbReference type="Pfam" id="PF07596">
    <property type="entry name" value="SBP_bac_10"/>
    <property type="match status" value="1"/>
</dbReference>
<sequence length="340" mass="36207">MVSSPSRRAFTLVELLVVIAIIGVLVGLLLPAIQQAREAARRSQCASNMRQLGFALHNYIEAFNVLPPSSVVTYQGGAPVFGGWSIHARLMPYLDGVQHYDRINFDHSYDHASNTTASAVLIGLFGCPSDPKSSQKTTHFGVELGGVNYGWTMGDWYVFGGVNPSTMLSQKPRSAFFPNSSVRLAGMIDGSSKTMVAGEVLMQQKYNRDCGGLSSVTDPASIPTTNADPSTIGEYSSGCTLKTSGHTEWVDGHVHQTGMTTAWPPNFVTVDGSDNDVDLSGSREKDGEPTFAGVNARSYHPGGVHVLLGDGAVKFVGDSIDGTVWRGIGTIAGNEITNGF</sequence>
<dbReference type="InterPro" id="IPR027558">
    <property type="entry name" value="Pre_pil_HX9DG_C"/>
</dbReference>
<feature type="transmembrane region" description="Helical" evidence="1">
    <location>
        <begin position="12"/>
        <end position="33"/>
    </location>
</feature>
<dbReference type="KEGG" id="knv:Pan216_35240"/>
<keyword evidence="1" id="KW-1133">Transmembrane helix</keyword>
<keyword evidence="4" id="KW-1185">Reference proteome</keyword>